<evidence type="ECO:0000313" key="3">
    <source>
        <dbReference type="Proteomes" id="UP000749646"/>
    </source>
</evidence>
<keyword evidence="3" id="KW-1185">Reference proteome</keyword>
<evidence type="ECO:0000256" key="1">
    <source>
        <dbReference type="SAM" id="MobiDB-lite"/>
    </source>
</evidence>
<feature type="compositionally biased region" description="Low complexity" evidence="1">
    <location>
        <begin position="111"/>
        <end position="122"/>
    </location>
</feature>
<gene>
    <name evidence="2" type="ORF">BGZ65_002353</name>
</gene>
<name>A0A9P6J6D1_9FUNG</name>
<dbReference type="OrthoDB" id="2449117at2759"/>
<organism evidence="2 3">
    <name type="scientific">Modicella reniformis</name>
    <dbReference type="NCBI Taxonomy" id="1440133"/>
    <lineage>
        <taxon>Eukaryota</taxon>
        <taxon>Fungi</taxon>
        <taxon>Fungi incertae sedis</taxon>
        <taxon>Mucoromycota</taxon>
        <taxon>Mortierellomycotina</taxon>
        <taxon>Mortierellomycetes</taxon>
        <taxon>Mortierellales</taxon>
        <taxon>Mortierellaceae</taxon>
        <taxon>Modicella</taxon>
    </lineage>
</organism>
<dbReference type="EMBL" id="JAAAHW010006280">
    <property type="protein sequence ID" value="KAF9963560.1"/>
    <property type="molecule type" value="Genomic_DNA"/>
</dbReference>
<feature type="region of interest" description="Disordered" evidence="1">
    <location>
        <begin position="85"/>
        <end position="134"/>
    </location>
</feature>
<feature type="compositionally biased region" description="Polar residues" evidence="1">
    <location>
        <begin position="97"/>
        <end position="110"/>
    </location>
</feature>
<evidence type="ECO:0000313" key="2">
    <source>
        <dbReference type="EMBL" id="KAF9963560.1"/>
    </source>
</evidence>
<accession>A0A9P6J6D1</accession>
<comment type="caution">
    <text evidence="2">The sequence shown here is derived from an EMBL/GenBank/DDBJ whole genome shotgun (WGS) entry which is preliminary data.</text>
</comment>
<reference evidence="2" key="1">
    <citation type="journal article" date="2020" name="Fungal Divers.">
        <title>Resolving the Mortierellaceae phylogeny through synthesis of multi-gene phylogenetics and phylogenomics.</title>
        <authorList>
            <person name="Vandepol N."/>
            <person name="Liber J."/>
            <person name="Desiro A."/>
            <person name="Na H."/>
            <person name="Kennedy M."/>
            <person name="Barry K."/>
            <person name="Grigoriev I.V."/>
            <person name="Miller A.N."/>
            <person name="O'Donnell K."/>
            <person name="Stajich J.E."/>
            <person name="Bonito G."/>
        </authorList>
    </citation>
    <scope>NUCLEOTIDE SEQUENCE</scope>
    <source>
        <strain evidence="2">MES-2147</strain>
    </source>
</reference>
<dbReference type="Proteomes" id="UP000749646">
    <property type="component" value="Unassembled WGS sequence"/>
</dbReference>
<sequence>MQVRTPVDRIGIIEDIFGAHGKVVHTIFHYWKGSEEALAPSFDFILEVPETAPKDFMIPRGGHTKQQCPKLIDYRIDYPPVDVPTMARAFPDPEASFRTSAKIQTPANTGNPSNRSNPSNPSKFTESTKAAAAS</sequence>
<dbReference type="AlphaFoldDB" id="A0A9P6J6D1"/>
<proteinExistence type="predicted"/>
<protein>
    <submittedName>
        <fullName evidence="2">Uncharacterized protein</fullName>
    </submittedName>
</protein>